<evidence type="ECO:0000256" key="1">
    <source>
        <dbReference type="ARBA" id="ARBA00004496"/>
    </source>
</evidence>
<dbReference type="InterPro" id="IPR029021">
    <property type="entry name" value="Prot-tyrosine_phosphatase-like"/>
</dbReference>
<evidence type="ECO:0000313" key="5">
    <source>
        <dbReference type="EMBL" id="CAD9706600.1"/>
    </source>
</evidence>
<name>A0A7S2SQ99_9STRA</name>
<reference evidence="5" key="1">
    <citation type="submission" date="2021-01" db="EMBL/GenBank/DDBJ databases">
        <authorList>
            <person name="Corre E."/>
            <person name="Pelletier E."/>
            <person name="Niang G."/>
            <person name="Scheremetjew M."/>
            <person name="Finn R."/>
            <person name="Kale V."/>
            <person name="Holt S."/>
            <person name="Cochrane G."/>
            <person name="Meng A."/>
            <person name="Brown T."/>
            <person name="Cohen L."/>
        </authorList>
    </citation>
    <scope>NUCLEOTIDE SEQUENCE</scope>
    <source>
        <strain evidence="5">NY070348D</strain>
    </source>
</reference>
<dbReference type="CDD" id="cd14501">
    <property type="entry name" value="PFA-DSP"/>
    <property type="match status" value="1"/>
</dbReference>
<accession>A0A7S2SQ99</accession>
<evidence type="ECO:0000256" key="3">
    <source>
        <dbReference type="ARBA" id="ARBA00022801"/>
    </source>
</evidence>
<dbReference type="PANTHER" id="PTHR31126:SF18">
    <property type="entry name" value="PROTEIN-TYROSINE-PHOSPHATASE"/>
    <property type="match status" value="1"/>
</dbReference>
<evidence type="ECO:0000256" key="4">
    <source>
        <dbReference type="SAM" id="MobiDB-lite"/>
    </source>
</evidence>
<feature type="region of interest" description="Disordered" evidence="4">
    <location>
        <begin position="179"/>
        <end position="198"/>
    </location>
</feature>
<dbReference type="FunFam" id="3.90.190.10:FF:000035">
    <property type="entry name" value="Tyrosine phosphatase, putative"/>
    <property type="match status" value="1"/>
</dbReference>
<dbReference type="EMBL" id="HBHK01026738">
    <property type="protein sequence ID" value="CAD9706600.1"/>
    <property type="molecule type" value="Transcribed_RNA"/>
</dbReference>
<proteinExistence type="predicted"/>
<gene>
    <name evidence="5" type="ORF">QSP1433_LOCUS16831</name>
</gene>
<dbReference type="GO" id="GO:0005737">
    <property type="term" value="C:cytoplasm"/>
    <property type="evidence" value="ECO:0007669"/>
    <property type="project" value="UniProtKB-SubCell"/>
</dbReference>
<dbReference type="GO" id="GO:0016791">
    <property type="term" value="F:phosphatase activity"/>
    <property type="evidence" value="ECO:0007669"/>
    <property type="project" value="InterPro"/>
</dbReference>
<organism evidence="5">
    <name type="scientific">Mucochytrium quahogii</name>
    <dbReference type="NCBI Taxonomy" id="96639"/>
    <lineage>
        <taxon>Eukaryota</taxon>
        <taxon>Sar</taxon>
        <taxon>Stramenopiles</taxon>
        <taxon>Bigyra</taxon>
        <taxon>Labyrinthulomycetes</taxon>
        <taxon>Thraustochytrida</taxon>
        <taxon>Thraustochytriidae</taxon>
        <taxon>Mucochytrium</taxon>
    </lineage>
</organism>
<sequence length="272" mass="30949">METFQPPERFGVVAPQVYRSSMFHPVNFNFINGLHLKTIVHLSPEVTLRAVSSFIRDSNITLVHLGMKFWKPSGWAPICEDIVKEALEIVLDVRNHPLMLMCTSGLHQTGTIVGCLRRLQNRSFTSIIDELRSFAYPSHTRYANENFIEFFDVDLVSLPENLPAWFLKHQGITGDNDMSHESAEGTANKKPLPAYKKYGNRHNNTPLVEAWLKDNASIVREIENSIDSIEESAHSQSSGREIVDLSKYRNGLKEGKVVIVYNRPRNVNVLFN</sequence>
<dbReference type="InterPro" id="IPR020428">
    <property type="entry name" value="PFA-DSPs"/>
</dbReference>
<evidence type="ECO:0000256" key="2">
    <source>
        <dbReference type="ARBA" id="ARBA00022490"/>
    </source>
</evidence>
<dbReference type="PRINTS" id="PR01911">
    <property type="entry name" value="PFDSPHPHTASE"/>
</dbReference>
<dbReference type="Gene3D" id="3.90.190.10">
    <property type="entry name" value="Protein tyrosine phosphatase superfamily"/>
    <property type="match status" value="1"/>
</dbReference>
<dbReference type="SUPFAM" id="SSF52799">
    <property type="entry name" value="(Phosphotyrosine protein) phosphatases II"/>
    <property type="match status" value="1"/>
</dbReference>
<dbReference type="Pfam" id="PF03162">
    <property type="entry name" value="Y_phosphatase2"/>
    <property type="match status" value="1"/>
</dbReference>
<dbReference type="InterPro" id="IPR004861">
    <property type="entry name" value="Siw14-like"/>
</dbReference>
<dbReference type="AlphaFoldDB" id="A0A7S2SQ99"/>
<comment type="subcellular location">
    <subcellularLocation>
        <location evidence="1">Cytoplasm</location>
    </subcellularLocation>
</comment>
<protein>
    <submittedName>
        <fullName evidence="5">Uncharacterized protein</fullName>
    </submittedName>
</protein>
<dbReference type="PANTHER" id="PTHR31126">
    <property type="entry name" value="TYROSINE-PROTEIN PHOSPHATASE"/>
    <property type="match status" value="1"/>
</dbReference>
<keyword evidence="3" id="KW-0378">Hydrolase</keyword>
<keyword evidence="2" id="KW-0963">Cytoplasm</keyword>